<evidence type="ECO:0000313" key="2">
    <source>
        <dbReference type="Proteomes" id="UP000717696"/>
    </source>
</evidence>
<dbReference type="EMBL" id="JAGMUU010000001">
    <property type="protein sequence ID" value="KAH7162454.1"/>
    <property type="molecule type" value="Genomic_DNA"/>
</dbReference>
<accession>A0A9P9FIT2</accession>
<gene>
    <name evidence="1" type="ORF">B0J13DRAFT_536059</name>
</gene>
<keyword evidence="2" id="KW-1185">Reference proteome</keyword>
<reference evidence="1" key="1">
    <citation type="journal article" date="2021" name="Nat. Commun.">
        <title>Genetic determinants of endophytism in the Arabidopsis root mycobiome.</title>
        <authorList>
            <person name="Mesny F."/>
            <person name="Miyauchi S."/>
            <person name="Thiergart T."/>
            <person name="Pickel B."/>
            <person name="Atanasova L."/>
            <person name="Karlsson M."/>
            <person name="Huettel B."/>
            <person name="Barry K.W."/>
            <person name="Haridas S."/>
            <person name="Chen C."/>
            <person name="Bauer D."/>
            <person name="Andreopoulos W."/>
            <person name="Pangilinan J."/>
            <person name="LaButti K."/>
            <person name="Riley R."/>
            <person name="Lipzen A."/>
            <person name="Clum A."/>
            <person name="Drula E."/>
            <person name="Henrissat B."/>
            <person name="Kohler A."/>
            <person name="Grigoriev I.V."/>
            <person name="Martin F.M."/>
            <person name="Hacquard S."/>
        </authorList>
    </citation>
    <scope>NUCLEOTIDE SEQUENCE</scope>
    <source>
        <strain evidence="1">MPI-CAGE-AT-0021</strain>
    </source>
</reference>
<comment type="caution">
    <text evidence="1">The sequence shown here is derived from an EMBL/GenBank/DDBJ whole genome shotgun (WGS) entry which is preliminary data.</text>
</comment>
<dbReference type="Proteomes" id="UP000717696">
    <property type="component" value="Unassembled WGS sequence"/>
</dbReference>
<proteinExistence type="predicted"/>
<protein>
    <submittedName>
        <fullName evidence="1">Uncharacterized protein</fullName>
    </submittedName>
</protein>
<sequence length="74" mass="8374">MKTGNLLSISAVNSHWWLMLLRATPPRPTALWAWKFAFQGNCCLGNYDGGILVHKSELISDMIAINLRKDDRCL</sequence>
<dbReference type="AlphaFoldDB" id="A0A9P9FIT2"/>
<name>A0A9P9FIT2_9HYPO</name>
<evidence type="ECO:0000313" key="1">
    <source>
        <dbReference type="EMBL" id="KAH7162454.1"/>
    </source>
</evidence>
<organism evidence="1 2">
    <name type="scientific">Dactylonectria estremocensis</name>
    <dbReference type="NCBI Taxonomy" id="1079267"/>
    <lineage>
        <taxon>Eukaryota</taxon>
        <taxon>Fungi</taxon>
        <taxon>Dikarya</taxon>
        <taxon>Ascomycota</taxon>
        <taxon>Pezizomycotina</taxon>
        <taxon>Sordariomycetes</taxon>
        <taxon>Hypocreomycetidae</taxon>
        <taxon>Hypocreales</taxon>
        <taxon>Nectriaceae</taxon>
        <taxon>Dactylonectria</taxon>
    </lineage>
</organism>